<reference evidence="8 9" key="1">
    <citation type="journal article" date="2019" name="Emerg. Microbes Infect.">
        <title>Comprehensive subspecies identification of 175 nontuberculous mycobacteria species based on 7547 genomic profiles.</title>
        <authorList>
            <person name="Matsumoto Y."/>
            <person name="Kinjo T."/>
            <person name="Motooka D."/>
            <person name="Nabeya D."/>
            <person name="Jung N."/>
            <person name="Uechi K."/>
            <person name="Horii T."/>
            <person name="Iida T."/>
            <person name="Fujita J."/>
            <person name="Nakamura S."/>
        </authorList>
    </citation>
    <scope>NUCLEOTIDE SEQUENCE [LARGE SCALE GENOMIC DNA]</scope>
    <source>
        <strain evidence="8 9">JCM 6396</strain>
    </source>
</reference>
<dbReference type="GO" id="GO:0072330">
    <property type="term" value="P:monocarboxylic acid biosynthetic process"/>
    <property type="evidence" value="ECO:0007669"/>
    <property type="project" value="UniProtKB-ARBA"/>
</dbReference>
<dbReference type="GO" id="GO:0009403">
    <property type="term" value="P:toxin biosynthetic process"/>
    <property type="evidence" value="ECO:0007669"/>
    <property type="project" value="UniProtKB-ARBA"/>
</dbReference>
<dbReference type="GO" id="GO:0031177">
    <property type="term" value="F:phosphopantetheine binding"/>
    <property type="evidence" value="ECO:0007669"/>
    <property type="project" value="InterPro"/>
</dbReference>
<gene>
    <name evidence="8" type="ORF">MDUV_05810</name>
</gene>
<accession>A0A7I7JWT9</accession>
<sequence>MSLSGDLAISGIAARETNHYPLTLQAMPGDEIGLRVEYDADVFDTADIDALIGRLQRLPALMAADPGRRIWSLDTVGAAETARLDVWGNRPILGEPVSPVSIPDAFAAQVQRTPTAVALTDRNRSWTYREVDEASNRLAHLLTGHGARPGACVALLLHRSAEAVIAILGVLKSGAAYVPIDPAHPRSRIDFMVEDSHPVAAISTSVTADLFTGTGLTVLDVDDAAIADQPATPLTGPAPDDVAHIIYTSGTTGVPKGVAVDHHNVTRLYDGIDVGVDLTAHQVWTQFFSYAFDFSVWEIWGALLHGGRLVVVPESVAQSPDDLRALMIAERVTVLAQTPSALGALRPEGLDGVSVLVGGEACPAEVVDRWAPNRLLTNVYGPTETTMFASASIPLTPASGVPPIGRPVSTTALFVLDRWLRRVPAGTVGELYVGGRGVGIGYVRRPALTSARFVPCPFGSPGARMYRTGDLVRWRGDGQLDYLGRADEQVKIRGYRMELGDIQAALLSLDAVQQAAVVVREDRPGDKRIIAYVTETTRGAVHPPQVRTALNDRLPPYMIPAAVMVLDALPLTINGKLDSQALPAPDYTETTERNAPATAVEEILAAIFAQVLGVARVGATDSFFDLGGDSILAMRLAATISDAFAINVSVRTLFDSPTVAELASRITDDSDQREPLRVVERPAVIPLSFAQKRLWFIDQLQGPSPVYNMAVALRLRGELDAGALAAALSDVIARHESLRTLVVAPDGVPQQLVVPPEHAEFGWDIVDATEWTPRELDDAIQAAGGHTFQLDHDIPLRAKLFRLSETAHVLVGVVHHIAADGWSIAPLMRDLGVAYAARCAGRAPDWVELPVQYVDYTLWQRARFGDLDDEASSIAAQLAYWRDALAGMPERLQLPTDRPYPAVADGRGARETFEWPAQLQHRIREVAAAHNATAFMVVQAALSVLLSRLSASPDVAVGFPIAGRGDPALDELVGFFVNTLVLRVDLTGDPTVAELLDQVRRRSLAAYDHQDVPFEVLVERLNPARSLSHHPLVQVMLAWQNLPAQNGDTLTLGDLEVTQLPVDTRTARMDLSFSLAEQFSDSGAPAGICGSVEFRTDVFDRPTVASMIDRLQRTLTAIGTDQQQHLSTIDMLDAADHTQLAQFGNRAALTTTAPAAVSVPDLFAARAARTPEARALTHGRRSLTYRELDDSSNRLAHALISQGAAPGQCVALLFHRCADAVTAMLAVLKTGAAYLPIDPAHPDERIQFMIDDSAPVVAVTTTALADRLSSYKLTVIEVDEGFDDQSPAAVSIATPDDIAYLIYTSGTTGTPKAVAISQRNLAHLADTTPAELPAPQVWTQCHSYGFDFSVWEIWAALLGGGRLVIVPEDVAGSPPEFTDLLVSEQVTVLTQTPSAATALSPGDLDGVAVLLGGEACPAEVVDQWAPGRTLINAYGPTEITVYATMSAPLRPHSGTAPIGAPVSTAALFVLDDHLRPVAPGVIGELYVAGRGVATGYLGRTALTATRFVACAQGAPGTRMYRTGDLVSWRRDGQLHYHGRADNQVKIRGYRVELGEIQTALTALDGIDQAVVLAREEGSGSAQLVAYVTEKCSGTAQPATVRQALALRLPSYMLPAAVVVLDALPLTVNGKLDTRALPAPEAGNTTRYRAPADAVEEVLAGIYAQVLGLDRVGIDDSFFDLGGDSILSMQVVARARAAGLSCWPRDIFVEQTVAQLARVVNTTVHTNAPPDDGIGPVPPTPIMHWLRTVGGPTHQFNQTVVIQAPTAASNDDVAVVLQALLDRHAMLRARLDDNGTDPWSLTICEPQRVDAHACLHVVEDLCSAAIVSARSELNPSSGTMIRAVFATSTRHLALIVHHLAIDAVSWRILLEDLNTAWAQHHTGAPVALPVTGTTFATWAKLLVEHAQGPGTIADAPVWREILATPTALPAPDPRRDTYADAGSLATTLDTDTTATLLHGVPAAFHAGIGDILLIALALACNRFRGSGEGAVGIDVEGHGRAEELFPQVDLSRTVGWFTTKYPIALTVDDLPWAQVAAGHPALGPVIKQAKEQLRALPDGLTYGLLRYLRPDAGLDGAEPTIGFNYLGRVAAHTAELPDTVWQPSTDAMTAARAATAVPMPLTHTVDVTAVAAETDAGLQLNTTWTWARSVLDESQARRLAGLWHDALTGICAHVRDGGGGLTPSDILPATLTQNDLDELQQHHRIADVLPLTPLQQGLLFHAHSVGDLGAVEDLYAMQLELTVTGPLDPHALHDSVRAMAARHPNLAARFCNEYEPPVQIIPAVPEIPWQYLCLEDEDQIRALCTAERAAVCDLTAATPFRAAAIRTGADQHRVILTNHHIVLDGWSLPILLHEVFAGYFGHRLPPSGSFRRFVEWLADRDTESARTAWGEVLDGFDAPTLVAPSGRLQLGPRGSVTCRLPEQTTRAVNELARACHTTVNIALQAAWAQTLAWLTGRPDVVFGTAVSGRPSDVPGAESTVGLLINTVPVRARLTAAATTAGLLAQLRDAHNRTLDHQHLALTEIHRITGHDRLFDTLFVFENYPIDDAAAADAGELSITGVSARETNHYPLTLQAMPGNEIGLRIEYDTDVFDVPGVEALVARFERVVEAMVSAPRQRLSAIDVLDAAEHDRLHRLGHQALLRTPADPAHSVPQLFGDRAARHADTVAVRSADRSLTYRELDEASDRLALALAGHGARPGTCVALLLARSAHAVVAMLATLKTGAAYLAIDPALPDERIAFMLTDADPVTALSTAEHHARLVGYDFDVVDIGALDDEPSTTAQPVPHPDDIAYLIYTSGTTGTPKAVAVSHANLAHIAASTPDTLPPQQVWTQCHSYAFDFSVWEIWAALLGGAELVIVPENVTGSPEDFHRLLVDEHVNVLTQTPSAIAALSPQRLPGVAVLLGGEACPADVVDRWAPGRALINAYGPTEITVYATMSMPLSAGSGPAPIGGPVPTSALFVLDSWLRPVPEGGVGELYVAGRGVSTGYLGRPALTATRFVPCPFAPAGARMYRTGDLVSWRPDGQLCFHGRSDDQVKIRGYRIELGEIRTALAAIDGVDQAAVIAQRDHRGTRLVGYLTGSADPAGTLEHLARRLPTYMVPSAILKLDALPLTVGGKLDIRALPTPEHTGHRPYRAPTNPTEEILAGIYGRTLGVDPVSIDDSFFDLGGDSISAMRLIAAINAALDTNLSLRNVFDAPTVAALAPRIRTQAGRRAPLVPVERPEVIPLSFAQSRLWFLDRFAGGIVTYNMPTAFRVDGPLDVSALDAAFDDVIARHEALRTVFPDIDGVPRQLVRPAQAGMWRRGGPAVVARSQDEAAAELMTLAQYRFDLAAEIPFRAQIYSLGPDRYAVGIVMHHIAADGWSIAPLIRDLGTAYAARCAGRAPGWAGLPVQYVDYSLWQRAQFGDLEDGDSPIAAQLAYWQDALADMPEQLQLPTDRPYPAVADYRGATVDIEWPASLQQRVAEVARHHNATNFMVLQAALSVLLSRIGSVSDLAVGFPIAGRSDPALEELVGFFVNTLVLRVDLGGDPTIGELLARVRERSLAAYENQDVPFEVLVERLNPTRSLARQPLIQVMLAWQNFAGPGDGSGPGLALGDLQVAQLGADTRTARMDLLFNLADRVTGSGAPDGICGVVEYRTDVFDADTIRTLIRRFERVLTAVTADTSRRLSAIDLLATEERAGLDRWGNRAVLARPATAAGSIPAAWAAQVSRTPHATAVTFEDSSVSYRELDEASNRLAHLLSECGAAPGRAVALLFTRSADAVVAILAVLKTGAAYLPIDPSVPTARIGFMMADAAPVVAVSTAALRSRLDGFDFPVIDMADPRIADLPSAPVPYPAADDIAYFIYTSGTTGVPKGVAITHRNVTQLLQSLDVDFLRGGVWSQCHSLAFDVSVCEIWGALLTGGRLVVVSESVARSPEDFHTLLARERVTVLSRTPSAFYALQTADALQPGLAERLTLEAVLFAGEPLEPRRLRTWFRNHPGMPRMMNLYGTTETTVHASFGQILSRDVDGNASPVGVPLTNLAFFVLDATLHPVPAGVVGDLYIAGHGVGVGYWRRSGLTASRFIACPFGRPGERMYRTGDLVSWSPDGTLHYVGRADEQVKVRGYRIELGEVENALLACPEVTQAVVTVQNGETDGHLVAYVTLGDSTTPDHGHGIVEEWQQMYDDLYDAAEVPPLGTDFRGWNSSYTGDPIPLTEMSEWRSATTDQILALGPQRVLEIGAGSGLVLSQVAARCEEYVATDVSAAAMHGVARSLERELPPWRHRVRLLTQPAHVTDGLPPGYYDVVVLNSIVQYFPDRGYLTDVLDRAMDLVAPGGTLFIGDVRNHRLQRAFQTAVARARTPEADTAEIRERVHRAMVSEAELLLTPEFFTMWADDHPLPLAVDIRAKRGWADNELTRYRYDVVLHKQPTAVLSVADAPTWSWSACRGVRGLETRLASERPPEVRVCAIPRTGLVDDVGLEQALFSGMPVQNTGGGAWPDDTATPEQLHRTGAAAGYHVAVTWGAEPGTLDAVFLAEPAPALTDVYRPAAGARPRCSHANRPHTNTTISTLRQRLGERLPDYMVPAHIVALDEFPLTSSGKLDRKALPTPVFAATAFEAPANPTEEIIAGIYARVLGVDRVGVDDSFFDLGGDSLSAMRAVAAINTALNARLAVRTVFYAPSVRGLCQQLDRDDHSTEVVPVDVYRQGAGVPVYCIHDGLGLSWSYRTLGQYLDCPIIGINQVPENGEAEPFSIRRMALNYADRLQATHPGGPYKLLGWSFGGVVAHELAAVLRGRGCHVQRLVLLDPAFSVGLIAAGRELTEDQVLEHILRSNRVEVPPTRGPLNYGRAEQLLRHHNGVDFPLPPRELLELMVRSVNVNQRHLRYHVPGEFDGDMVVFTATRPRSGARRPMMMRLLGTHARLAAHTKARRWRRHVTGAVTAHPVDCTHHDMLSTASLRLYADDLKRALGV</sequence>
<dbReference type="Pfam" id="PF00668">
    <property type="entry name" value="Condensation"/>
    <property type="match status" value="4"/>
</dbReference>
<dbReference type="Pfam" id="PF00501">
    <property type="entry name" value="AMP-binding"/>
    <property type="match status" value="4"/>
</dbReference>
<dbReference type="GO" id="GO:0008610">
    <property type="term" value="P:lipid biosynthetic process"/>
    <property type="evidence" value="ECO:0007669"/>
    <property type="project" value="UniProtKB-ARBA"/>
</dbReference>
<dbReference type="GO" id="GO:0043041">
    <property type="term" value="P:amino acid activation for nonribosomal peptide biosynthetic process"/>
    <property type="evidence" value="ECO:0007669"/>
    <property type="project" value="TreeGrafter"/>
</dbReference>
<dbReference type="Gene3D" id="3.40.50.980">
    <property type="match status" value="4"/>
</dbReference>
<dbReference type="GO" id="GO:0005829">
    <property type="term" value="C:cytosol"/>
    <property type="evidence" value="ECO:0007669"/>
    <property type="project" value="TreeGrafter"/>
</dbReference>
<dbReference type="Pfam" id="PF13193">
    <property type="entry name" value="AMP-binding_C"/>
    <property type="match status" value="3"/>
</dbReference>
<dbReference type="SMART" id="SM01294">
    <property type="entry name" value="PKS_PP_betabranch"/>
    <property type="match status" value="1"/>
</dbReference>
<dbReference type="InterPro" id="IPR001031">
    <property type="entry name" value="Thioesterase"/>
</dbReference>
<dbReference type="Proteomes" id="UP000467006">
    <property type="component" value="Chromosome"/>
</dbReference>
<dbReference type="UniPathway" id="UPA00011"/>
<evidence type="ECO:0000256" key="2">
    <source>
        <dbReference type="ARBA" id="ARBA00006432"/>
    </source>
</evidence>
<dbReference type="InterPro" id="IPR001242">
    <property type="entry name" value="Condensation_dom"/>
</dbReference>
<dbReference type="Gene3D" id="1.10.1200.10">
    <property type="entry name" value="ACP-like"/>
    <property type="match status" value="3"/>
</dbReference>
<evidence type="ECO:0000256" key="4">
    <source>
        <dbReference type="ARBA" id="ARBA00022553"/>
    </source>
</evidence>
<dbReference type="InterPro" id="IPR025110">
    <property type="entry name" value="AMP-bd_C"/>
</dbReference>
<dbReference type="InterPro" id="IPR023213">
    <property type="entry name" value="CAT-like_dom_sf"/>
</dbReference>
<dbReference type="FunFam" id="1.10.1200.10:FF:000005">
    <property type="entry name" value="Nonribosomal peptide synthetase 1"/>
    <property type="match status" value="3"/>
</dbReference>
<dbReference type="PROSITE" id="PS50075">
    <property type="entry name" value="CARRIER"/>
    <property type="match status" value="4"/>
</dbReference>
<evidence type="ECO:0000313" key="8">
    <source>
        <dbReference type="EMBL" id="BBX15721.1"/>
    </source>
</evidence>
<dbReference type="InterPro" id="IPR042099">
    <property type="entry name" value="ANL_N_sf"/>
</dbReference>
<dbReference type="Pfam" id="PF00550">
    <property type="entry name" value="PP-binding"/>
    <property type="match status" value="4"/>
</dbReference>
<feature type="domain" description="Carrier" evidence="7">
    <location>
        <begin position="3136"/>
        <end position="3211"/>
    </location>
</feature>
<dbReference type="InterPro" id="IPR010060">
    <property type="entry name" value="NRPS_synth"/>
</dbReference>
<evidence type="ECO:0000259" key="7">
    <source>
        <dbReference type="PROSITE" id="PS50075"/>
    </source>
</evidence>
<evidence type="ECO:0000313" key="9">
    <source>
        <dbReference type="Proteomes" id="UP000467006"/>
    </source>
</evidence>
<dbReference type="Pfam" id="PF00975">
    <property type="entry name" value="Thioesterase"/>
    <property type="match status" value="1"/>
</dbReference>
<dbReference type="SUPFAM" id="SSF56801">
    <property type="entry name" value="Acetyl-CoA synthetase-like"/>
    <property type="match status" value="4"/>
</dbReference>
<dbReference type="FunFam" id="1.10.1200.10:FF:000016">
    <property type="entry name" value="Non-ribosomal peptide synthase"/>
    <property type="match status" value="1"/>
</dbReference>
<dbReference type="PANTHER" id="PTHR45527">
    <property type="entry name" value="NONRIBOSOMAL PEPTIDE SYNTHETASE"/>
    <property type="match status" value="1"/>
</dbReference>
<dbReference type="KEGG" id="mdu:MDUV_05810"/>
<feature type="domain" description="Carrier" evidence="7">
    <location>
        <begin position="1649"/>
        <end position="1723"/>
    </location>
</feature>
<dbReference type="InterPro" id="IPR020845">
    <property type="entry name" value="AMP-binding_CS"/>
</dbReference>
<dbReference type="InterPro" id="IPR013217">
    <property type="entry name" value="Methyltransf_12"/>
</dbReference>
<dbReference type="Gene3D" id="3.30.300.30">
    <property type="match status" value="5"/>
</dbReference>
<dbReference type="GO" id="GO:0003824">
    <property type="term" value="F:catalytic activity"/>
    <property type="evidence" value="ECO:0007669"/>
    <property type="project" value="InterPro"/>
</dbReference>
<keyword evidence="6" id="KW-0045">Antibiotic biosynthesis</keyword>
<dbReference type="FunFam" id="3.40.50.12780:FF:000012">
    <property type="entry name" value="Non-ribosomal peptide synthetase"/>
    <property type="match status" value="4"/>
</dbReference>
<dbReference type="InterPro" id="IPR029058">
    <property type="entry name" value="AB_hydrolase_fold"/>
</dbReference>
<keyword evidence="9" id="KW-1185">Reference proteome</keyword>
<dbReference type="GO" id="GO:0017000">
    <property type="term" value="P:antibiotic biosynthetic process"/>
    <property type="evidence" value="ECO:0007669"/>
    <property type="project" value="UniProtKB-KW"/>
</dbReference>
<dbReference type="NCBIfam" id="NF003417">
    <property type="entry name" value="PRK04813.1"/>
    <property type="match status" value="5"/>
</dbReference>
<keyword evidence="3" id="KW-0596">Phosphopantetheine</keyword>
<dbReference type="InterPro" id="IPR010071">
    <property type="entry name" value="AA_adenyl_dom"/>
</dbReference>
<dbReference type="CDD" id="cd05930">
    <property type="entry name" value="A_NRPS"/>
    <property type="match status" value="1"/>
</dbReference>
<dbReference type="Gene3D" id="3.40.50.150">
    <property type="entry name" value="Vaccinia Virus protein VP39"/>
    <property type="match status" value="1"/>
</dbReference>
<dbReference type="SUPFAM" id="SSF53474">
    <property type="entry name" value="alpha/beta-Hydrolases"/>
    <property type="match status" value="1"/>
</dbReference>
<feature type="domain" description="Carrier" evidence="7">
    <location>
        <begin position="595"/>
        <end position="670"/>
    </location>
</feature>
<dbReference type="PANTHER" id="PTHR45527:SF1">
    <property type="entry name" value="FATTY ACID SYNTHASE"/>
    <property type="match status" value="1"/>
</dbReference>
<dbReference type="Gene3D" id="3.40.50.12780">
    <property type="entry name" value="N-terminal domain of ligase-like"/>
    <property type="match status" value="2"/>
</dbReference>
<dbReference type="InterPro" id="IPR029063">
    <property type="entry name" value="SAM-dependent_MTases_sf"/>
</dbReference>
<dbReference type="NCBIfam" id="TIGR01720">
    <property type="entry name" value="NRPS-para261"/>
    <property type="match status" value="1"/>
</dbReference>
<dbReference type="SMART" id="SM00823">
    <property type="entry name" value="PKS_PP"/>
    <property type="match status" value="4"/>
</dbReference>
<dbReference type="Gene3D" id="3.30.559.10">
    <property type="entry name" value="Chloramphenicol acetyltransferase-like domain"/>
    <property type="match status" value="4"/>
</dbReference>
<dbReference type="SUPFAM" id="SSF53335">
    <property type="entry name" value="S-adenosyl-L-methionine-dependent methyltransferases"/>
    <property type="match status" value="1"/>
</dbReference>
<keyword evidence="5" id="KW-0677">Repeat</keyword>
<dbReference type="InterPro" id="IPR020806">
    <property type="entry name" value="PKS_PP-bd"/>
</dbReference>
<evidence type="ECO:0000256" key="5">
    <source>
        <dbReference type="ARBA" id="ARBA00022737"/>
    </source>
</evidence>
<organism evidence="8 9">
    <name type="scientific">Mycolicibacterium duvalii</name>
    <dbReference type="NCBI Taxonomy" id="39688"/>
    <lineage>
        <taxon>Bacteria</taxon>
        <taxon>Bacillati</taxon>
        <taxon>Actinomycetota</taxon>
        <taxon>Actinomycetes</taxon>
        <taxon>Mycobacteriales</taxon>
        <taxon>Mycobacteriaceae</taxon>
        <taxon>Mycolicibacterium</taxon>
    </lineage>
</organism>
<dbReference type="CDD" id="cd02440">
    <property type="entry name" value="AdoMet_MTases"/>
    <property type="match status" value="1"/>
</dbReference>
<dbReference type="SUPFAM" id="SSF47336">
    <property type="entry name" value="ACP-like"/>
    <property type="match status" value="4"/>
</dbReference>
<dbReference type="InterPro" id="IPR009081">
    <property type="entry name" value="PP-bd_ACP"/>
</dbReference>
<proteinExistence type="inferred from homology"/>
<dbReference type="PROSITE" id="PS00012">
    <property type="entry name" value="PHOSPHOPANTETHEINE"/>
    <property type="match status" value="4"/>
</dbReference>
<protein>
    <recommendedName>
        <fullName evidence="7">Carrier domain-containing protein</fullName>
    </recommendedName>
</protein>
<dbReference type="InterPro" id="IPR006162">
    <property type="entry name" value="Ppantetheine_attach_site"/>
</dbReference>
<dbReference type="InterPro" id="IPR045851">
    <property type="entry name" value="AMP-bd_C_sf"/>
</dbReference>
<dbReference type="Gene3D" id="3.40.50.1820">
    <property type="entry name" value="alpha/beta hydrolase"/>
    <property type="match status" value="1"/>
</dbReference>
<evidence type="ECO:0000256" key="1">
    <source>
        <dbReference type="ARBA" id="ARBA00001957"/>
    </source>
</evidence>
<comment type="cofactor">
    <cofactor evidence="1">
        <name>pantetheine 4'-phosphate</name>
        <dbReference type="ChEBI" id="CHEBI:47942"/>
    </cofactor>
</comment>
<comment type="similarity">
    <text evidence="2">Belongs to the ATP-dependent AMP-binding enzyme family.</text>
</comment>
<dbReference type="InterPro" id="IPR036736">
    <property type="entry name" value="ACP-like_sf"/>
</dbReference>
<dbReference type="FunFam" id="2.30.38.10:FF:000001">
    <property type="entry name" value="Non-ribosomal peptide synthetase PvdI"/>
    <property type="match status" value="2"/>
</dbReference>
<dbReference type="Gene3D" id="2.30.38.10">
    <property type="entry name" value="Luciferase, Domain 3"/>
    <property type="match status" value="2"/>
</dbReference>
<dbReference type="Pfam" id="PF08242">
    <property type="entry name" value="Methyltransf_12"/>
    <property type="match status" value="1"/>
</dbReference>
<name>A0A7I7JWT9_9MYCO</name>
<dbReference type="FunFam" id="3.40.50.980:FF:000001">
    <property type="entry name" value="Non-ribosomal peptide synthetase"/>
    <property type="match status" value="4"/>
</dbReference>
<dbReference type="SUPFAM" id="SSF52777">
    <property type="entry name" value="CoA-dependent acyltransferases"/>
    <property type="match status" value="9"/>
</dbReference>
<evidence type="ECO:0000256" key="6">
    <source>
        <dbReference type="ARBA" id="ARBA00023194"/>
    </source>
</evidence>
<dbReference type="PROSITE" id="PS00455">
    <property type="entry name" value="AMP_BINDING"/>
    <property type="match status" value="4"/>
</dbReference>
<dbReference type="EMBL" id="AP022563">
    <property type="protein sequence ID" value="BBX15721.1"/>
    <property type="molecule type" value="Genomic_DNA"/>
</dbReference>
<dbReference type="FunFam" id="3.30.559.30:FF:000001">
    <property type="entry name" value="Non-ribosomal peptide synthetase"/>
    <property type="match status" value="1"/>
</dbReference>
<keyword evidence="4" id="KW-0597">Phosphoprotein</keyword>
<dbReference type="InterPro" id="IPR000873">
    <property type="entry name" value="AMP-dep_synth/lig_dom"/>
</dbReference>
<feature type="domain" description="Carrier" evidence="7">
    <location>
        <begin position="4603"/>
        <end position="4678"/>
    </location>
</feature>
<dbReference type="Gene3D" id="3.30.559.30">
    <property type="entry name" value="Nonribosomal peptide synthetase, condensation domain"/>
    <property type="match status" value="5"/>
</dbReference>
<dbReference type="FunFam" id="3.30.300.30:FF:000010">
    <property type="entry name" value="Enterobactin synthetase component F"/>
    <property type="match status" value="2"/>
</dbReference>
<evidence type="ECO:0000256" key="3">
    <source>
        <dbReference type="ARBA" id="ARBA00022450"/>
    </source>
</evidence>
<dbReference type="NCBIfam" id="TIGR01733">
    <property type="entry name" value="AA-adenyl-dom"/>
    <property type="match status" value="4"/>
</dbReference>
<dbReference type="CDD" id="cd19540">
    <property type="entry name" value="LCL_NRPS-like"/>
    <property type="match status" value="2"/>
</dbReference>